<feature type="domain" description="Thioredoxin" evidence="11">
    <location>
        <begin position="1"/>
        <end position="102"/>
    </location>
</feature>
<comment type="similarity">
    <text evidence="1 8">Belongs to the thioredoxin family.</text>
</comment>
<evidence type="ECO:0000256" key="2">
    <source>
        <dbReference type="ARBA" id="ARBA00020570"/>
    </source>
</evidence>
<gene>
    <name evidence="12" type="primary">trxA</name>
    <name evidence="12" type="ORF">H9981_10560</name>
</gene>
<organism evidence="12 13">
    <name type="scientific">Candidatus Mediterraneibacter caccavium</name>
    <dbReference type="NCBI Taxonomy" id="2838661"/>
    <lineage>
        <taxon>Bacteria</taxon>
        <taxon>Bacillati</taxon>
        <taxon>Bacillota</taxon>
        <taxon>Clostridia</taxon>
        <taxon>Lachnospirales</taxon>
        <taxon>Lachnospiraceae</taxon>
        <taxon>Mediterraneibacter</taxon>
    </lineage>
</organism>
<evidence type="ECO:0000256" key="8">
    <source>
        <dbReference type="PIRNR" id="PIRNR000077"/>
    </source>
</evidence>
<dbReference type="Gene3D" id="3.40.30.10">
    <property type="entry name" value="Glutaredoxin"/>
    <property type="match status" value="1"/>
</dbReference>
<feature type="active site" description="Nucleophile" evidence="9">
    <location>
        <position position="31"/>
    </location>
</feature>
<dbReference type="InterPro" id="IPR005746">
    <property type="entry name" value="Thioredoxin"/>
</dbReference>
<dbReference type="PROSITE" id="PS51352">
    <property type="entry name" value="THIOREDOXIN_2"/>
    <property type="match status" value="1"/>
</dbReference>
<dbReference type="SUPFAM" id="SSF52833">
    <property type="entry name" value="Thioredoxin-like"/>
    <property type="match status" value="1"/>
</dbReference>
<keyword evidence="6 10" id="KW-0676">Redox-active center</keyword>
<evidence type="ECO:0000313" key="12">
    <source>
        <dbReference type="EMBL" id="HIX49430.1"/>
    </source>
</evidence>
<dbReference type="GO" id="GO:0015035">
    <property type="term" value="F:protein-disulfide reductase activity"/>
    <property type="evidence" value="ECO:0007669"/>
    <property type="project" value="UniProtKB-UniRule"/>
</dbReference>
<dbReference type="PROSITE" id="PS00194">
    <property type="entry name" value="THIOREDOXIN_1"/>
    <property type="match status" value="1"/>
</dbReference>
<evidence type="ECO:0000256" key="9">
    <source>
        <dbReference type="PIRSR" id="PIRSR000077-1"/>
    </source>
</evidence>
<dbReference type="GO" id="GO:0005737">
    <property type="term" value="C:cytoplasm"/>
    <property type="evidence" value="ECO:0007669"/>
    <property type="project" value="TreeGrafter"/>
</dbReference>
<feature type="disulfide bond" description="Redox-active" evidence="10">
    <location>
        <begin position="31"/>
        <end position="34"/>
    </location>
</feature>
<dbReference type="InterPro" id="IPR036249">
    <property type="entry name" value="Thioredoxin-like_sf"/>
</dbReference>
<dbReference type="CDD" id="cd02947">
    <property type="entry name" value="TRX_family"/>
    <property type="match status" value="1"/>
</dbReference>
<evidence type="ECO:0000256" key="5">
    <source>
        <dbReference type="ARBA" id="ARBA00023157"/>
    </source>
</evidence>
<feature type="site" description="Contributes to redox potential value" evidence="9">
    <location>
        <position position="33"/>
    </location>
</feature>
<feature type="site" description="Contributes to redox potential value" evidence="9">
    <location>
        <position position="32"/>
    </location>
</feature>
<sequence length="102" mass="11004">MAVVKLTGANFEQEVMQADQPVLVDFYADWCGPCKMMGPVVEEIAGEEAGVKVCKINIDEEMGLAQRFGVMSIPTFIAFKNGEIAGKQIGAVPKNALLDLVK</sequence>
<keyword evidence="5 10" id="KW-1015">Disulfide bond</keyword>
<feature type="active site" description="Nucleophile" evidence="9">
    <location>
        <position position="34"/>
    </location>
</feature>
<dbReference type="PANTHER" id="PTHR45663">
    <property type="entry name" value="GEO12009P1"/>
    <property type="match status" value="1"/>
</dbReference>
<keyword evidence="3" id="KW-0813">Transport</keyword>
<evidence type="ECO:0000256" key="6">
    <source>
        <dbReference type="ARBA" id="ARBA00023284"/>
    </source>
</evidence>
<dbReference type="InterPro" id="IPR017937">
    <property type="entry name" value="Thioredoxin_CS"/>
</dbReference>
<protein>
    <recommendedName>
        <fullName evidence="2 7">Thioredoxin</fullName>
    </recommendedName>
</protein>
<dbReference type="NCBIfam" id="TIGR01068">
    <property type="entry name" value="thioredoxin"/>
    <property type="match status" value="1"/>
</dbReference>
<evidence type="ECO:0000256" key="10">
    <source>
        <dbReference type="PIRSR" id="PIRSR000077-4"/>
    </source>
</evidence>
<comment type="caution">
    <text evidence="12">The sequence shown here is derived from an EMBL/GenBank/DDBJ whole genome shotgun (WGS) entry which is preliminary data.</text>
</comment>
<dbReference type="EMBL" id="DXFA01000175">
    <property type="protein sequence ID" value="HIX49430.1"/>
    <property type="molecule type" value="Genomic_DNA"/>
</dbReference>
<evidence type="ECO:0000256" key="3">
    <source>
        <dbReference type="ARBA" id="ARBA00022448"/>
    </source>
</evidence>
<evidence type="ECO:0000256" key="7">
    <source>
        <dbReference type="NCBIfam" id="TIGR01068"/>
    </source>
</evidence>
<accession>A0A9D1VYR0</accession>
<name>A0A9D1VYR0_9FIRM</name>
<dbReference type="FunFam" id="3.40.30.10:FF:000001">
    <property type="entry name" value="Thioredoxin"/>
    <property type="match status" value="1"/>
</dbReference>
<evidence type="ECO:0000256" key="4">
    <source>
        <dbReference type="ARBA" id="ARBA00022982"/>
    </source>
</evidence>
<evidence type="ECO:0000256" key="1">
    <source>
        <dbReference type="ARBA" id="ARBA00008987"/>
    </source>
</evidence>
<reference evidence="12" key="1">
    <citation type="journal article" date="2021" name="PeerJ">
        <title>Extensive microbial diversity within the chicken gut microbiome revealed by metagenomics and culture.</title>
        <authorList>
            <person name="Gilroy R."/>
            <person name="Ravi A."/>
            <person name="Getino M."/>
            <person name="Pursley I."/>
            <person name="Horton D.L."/>
            <person name="Alikhan N.F."/>
            <person name="Baker D."/>
            <person name="Gharbi K."/>
            <person name="Hall N."/>
            <person name="Watson M."/>
            <person name="Adriaenssens E.M."/>
            <person name="Foster-Nyarko E."/>
            <person name="Jarju S."/>
            <person name="Secka A."/>
            <person name="Antonio M."/>
            <person name="Oren A."/>
            <person name="Chaudhuri R.R."/>
            <person name="La Ragione R."/>
            <person name="Hildebrand F."/>
            <person name="Pallen M.J."/>
        </authorList>
    </citation>
    <scope>NUCLEOTIDE SEQUENCE</scope>
    <source>
        <strain evidence="12">ChiSjej5B23-15282</strain>
    </source>
</reference>
<proteinExistence type="inferred from homology"/>
<reference evidence="12" key="2">
    <citation type="submission" date="2021-04" db="EMBL/GenBank/DDBJ databases">
        <authorList>
            <person name="Gilroy R."/>
        </authorList>
    </citation>
    <scope>NUCLEOTIDE SEQUENCE</scope>
    <source>
        <strain evidence="12">ChiSjej5B23-15282</strain>
    </source>
</reference>
<dbReference type="PANTHER" id="PTHR45663:SF11">
    <property type="entry name" value="GEO12009P1"/>
    <property type="match status" value="1"/>
</dbReference>
<dbReference type="PRINTS" id="PR00421">
    <property type="entry name" value="THIOREDOXIN"/>
</dbReference>
<evidence type="ECO:0000259" key="11">
    <source>
        <dbReference type="PROSITE" id="PS51352"/>
    </source>
</evidence>
<dbReference type="Pfam" id="PF00085">
    <property type="entry name" value="Thioredoxin"/>
    <property type="match status" value="1"/>
</dbReference>
<feature type="site" description="Deprotonates C-terminal active site Cys" evidence="9">
    <location>
        <position position="25"/>
    </location>
</feature>
<dbReference type="PIRSF" id="PIRSF000077">
    <property type="entry name" value="Thioredoxin"/>
    <property type="match status" value="1"/>
</dbReference>
<keyword evidence="4" id="KW-0249">Electron transport</keyword>
<evidence type="ECO:0000313" key="13">
    <source>
        <dbReference type="Proteomes" id="UP000824243"/>
    </source>
</evidence>
<dbReference type="AlphaFoldDB" id="A0A9D1VYR0"/>
<dbReference type="Proteomes" id="UP000824243">
    <property type="component" value="Unassembled WGS sequence"/>
</dbReference>
<dbReference type="InterPro" id="IPR013766">
    <property type="entry name" value="Thioredoxin_domain"/>
</dbReference>